<dbReference type="FunFam" id="3.20.20.140:FF:000041">
    <property type="entry name" value="Dihydroorotase, variant"/>
    <property type="match status" value="1"/>
</dbReference>
<evidence type="ECO:0000256" key="8">
    <source>
        <dbReference type="ARBA" id="ARBA00022975"/>
    </source>
</evidence>
<sequence>MPLEKLNGCELPATADFHVHLRDAEMMELVTPTIRSGGANTVYVMPNLIPPITTVQAALDYKDRLQKIEPKVNFLMSLYLHTDITAATVVEAKKAGITGIKSYPAGVTTNSSSGVIDYEQFFPIFEEMEKQDLLLNLHGESPPTPGSDVTVLNAEERFLPTLLMLHKRFPQLRIVLEHCTTRKALKAVEQCGPKVAATITAHHLFLTVDDVVGDPFCYCKPVAKTPMDRDALLRATVSGNPKYFFGTDSAPHPAIAKRGGSDGMSKAAAGVFTQPYATQIVLSALEEGIEQGVIHEDDVTEEKLRHFLSAFGRTFYQENDKTSERIVIRKGDDVVTDSLTAGAFEVVPFRRGQKTWSVKWK</sequence>
<dbReference type="InterPro" id="IPR004721">
    <property type="entry name" value="DHOdimr"/>
</dbReference>
<dbReference type="GO" id="GO:0006221">
    <property type="term" value="P:pyrimidine nucleotide biosynthetic process"/>
    <property type="evidence" value="ECO:0007669"/>
    <property type="project" value="UniProtKB-KW"/>
</dbReference>
<evidence type="ECO:0000256" key="6">
    <source>
        <dbReference type="ARBA" id="ARBA00022801"/>
    </source>
</evidence>
<reference evidence="9" key="1">
    <citation type="journal article" date="2020" name="Stud. Mycol.">
        <title>101 Dothideomycetes genomes: a test case for predicting lifestyles and emergence of pathogens.</title>
        <authorList>
            <person name="Haridas S."/>
            <person name="Albert R."/>
            <person name="Binder M."/>
            <person name="Bloem J."/>
            <person name="Labutti K."/>
            <person name="Salamov A."/>
            <person name="Andreopoulos B."/>
            <person name="Baker S."/>
            <person name="Barry K."/>
            <person name="Bills G."/>
            <person name="Bluhm B."/>
            <person name="Cannon C."/>
            <person name="Castanera R."/>
            <person name="Culley D."/>
            <person name="Daum C."/>
            <person name="Ezra D."/>
            <person name="Gonzalez J."/>
            <person name="Henrissat B."/>
            <person name="Kuo A."/>
            <person name="Liang C."/>
            <person name="Lipzen A."/>
            <person name="Lutzoni F."/>
            <person name="Magnuson J."/>
            <person name="Mondo S."/>
            <person name="Nolan M."/>
            <person name="Ohm R."/>
            <person name="Pangilinan J."/>
            <person name="Park H.-J."/>
            <person name="Ramirez L."/>
            <person name="Alfaro M."/>
            <person name="Sun H."/>
            <person name="Tritt A."/>
            <person name="Yoshinaga Y."/>
            <person name="Zwiers L.-H."/>
            <person name="Turgeon B."/>
            <person name="Goodwin S."/>
            <person name="Spatafora J."/>
            <person name="Crous P."/>
            <person name="Grigoriev I."/>
        </authorList>
    </citation>
    <scope>NUCLEOTIDE SEQUENCE</scope>
    <source>
        <strain evidence="9">CBS 130266</strain>
    </source>
</reference>
<evidence type="ECO:0000256" key="1">
    <source>
        <dbReference type="ARBA" id="ARBA00001947"/>
    </source>
</evidence>
<evidence type="ECO:0000256" key="4">
    <source>
        <dbReference type="ARBA" id="ARBA00012860"/>
    </source>
</evidence>
<dbReference type="EC" id="3.5.2.3" evidence="4"/>
<dbReference type="PANTHER" id="PTHR43137:SF1">
    <property type="entry name" value="DIHYDROOROTASE"/>
    <property type="match status" value="1"/>
</dbReference>
<dbReference type="PROSITE" id="PS00482">
    <property type="entry name" value="DIHYDROOROTASE_1"/>
    <property type="match status" value="1"/>
</dbReference>
<evidence type="ECO:0000256" key="2">
    <source>
        <dbReference type="ARBA" id="ARBA00004880"/>
    </source>
</evidence>
<dbReference type="AlphaFoldDB" id="A0A9P4NR92"/>
<keyword evidence="8" id="KW-0665">Pyrimidine biosynthesis</keyword>
<dbReference type="SUPFAM" id="SSF51556">
    <property type="entry name" value="Metallo-dependent hydrolases"/>
    <property type="match status" value="1"/>
</dbReference>
<evidence type="ECO:0000256" key="3">
    <source>
        <dbReference type="ARBA" id="ARBA00005631"/>
    </source>
</evidence>
<evidence type="ECO:0000256" key="7">
    <source>
        <dbReference type="ARBA" id="ARBA00022833"/>
    </source>
</evidence>
<evidence type="ECO:0000313" key="9">
    <source>
        <dbReference type="EMBL" id="KAF2429821.1"/>
    </source>
</evidence>
<dbReference type="HAMAP" id="MF_00219">
    <property type="entry name" value="PyrC_classII"/>
    <property type="match status" value="1"/>
</dbReference>
<comment type="pathway">
    <text evidence="2">Pyrimidine metabolism; UMP biosynthesis via de novo pathway; (S)-dihydroorotate from bicarbonate: step 3/3.</text>
</comment>
<accession>A0A9P4NR92</accession>
<comment type="caution">
    <text evidence="9">The sequence shown here is derived from an EMBL/GenBank/DDBJ whole genome shotgun (WGS) entry which is preliminary data.</text>
</comment>
<dbReference type="PROSITE" id="PS00483">
    <property type="entry name" value="DIHYDROOROTASE_2"/>
    <property type="match status" value="1"/>
</dbReference>
<dbReference type="InterPro" id="IPR002195">
    <property type="entry name" value="Dihydroorotase_CS"/>
</dbReference>
<organism evidence="9 10">
    <name type="scientific">Tothia fuscella</name>
    <dbReference type="NCBI Taxonomy" id="1048955"/>
    <lineage>
        <taxon>Eukaryota</taxon>
        <taxon>Fungi</taxon>
        <taxon>Dikarya</taxon>
        <taxon>Ascomycota</taxon>
        <taxon>Pezizomycotina</taxon>
        <taxon>Dothideomycetes</taxon>
        <taxon>Pleosporomycetidae</taxon>
        <taxon>Venturiales</taxon>
        <taxon>Cylindrosympodiaceae</taxon>
        <taxon>Tothia</taxon>
    </lineage>
</organism>
<dbReference type="GO" id="GO:0005737">
    <property type="term" value="C:cytoplasm"/>
    <property type="evidence" value="ECO:0007669"/>
    <property type="project" value="TreeGrafter"/>
</dbReference>
<dbReference type="PANTHER" id="PTHR43137">
    <property type="entry name" value="DIHYDROOROTASE"/>
    <property type="match status" value="1"/>
</dbReference>
<dbReference type="GO" id="GO:0006207">
    <property type="term" value="P:'de novo' pyrimidine nucleobase biosynthetic process"/>
    <property type="evidence" value="ECO:0007669"/>
    <property type="project" value="TreeGrafter"/>
</dbReference>
<dbReference type="OrthoDB" id="1670005at2759"/>
<dbReference type="EMBL" id="MU007043">
    <property type="protein sequence ID" value="KAF2429821.1"/>
    <property type="molecule type" value="Genomic_DNA"/>
</dbReference>
<evidence type="ECO:0000313" key="10">
    <source>
        <dbReference type="Proteomes" id="UP000800235"/>
    </source>
</evidence>
<dbReference type="GO" id="GO:0004151">
    <property type="term" value="F:dihydroorotase activity"/>
    <property type="evidence" value="ECO:0007669"/>
    <property type="project" value="UniProtKB-EC"/>
</dbReference>
<keyword evidence="6" id="KW-0378">Hydrolase</keyword>
<keyword evidence="10" id="KW-1185">Reference proteome</keyword>
<protein>
    <recommendedName>
        <fullName evidence="4">dihydroorotase</fullName>
        <ecNumber evidence="4">3.5.2.3</ecNumber>
    </recommendedName>
</protein>
<proteinExistence type="inferred from homology"/>
<keyword evidence="7" id="KW-0862">Zinc</keyword>
<evidence type="ECO:0000256" key="5">
    <source>
        <dbReference type="ARBA" id="ARBA00022723"/>
    </source>
</evidence>
<gene>
    <name evidence="9" type="ORF">EJ08DRAFT_670752</name>
</gene>
<dbReference type="GO" id="GO:0046872">
    <property type="term" value="F:metal ion binding"/>
    <property type="evidence" value="ECO:0007669"/>
    <property type="project" value="UniProtKB-KW"/>
</dbReference>
<keyword evidence="5" id="KW-0479">Metal-binding</keyword>
<dbReference type="Proteomes" id="UP000800235">
    <property type="component" value="Unassembled WGS sequence"/>
</dbReference>
<dbReference type="InterPro" id="IPR032466">
    <property type="entry name" value="Metal_Hydrolase"/>
</dbReference>
<dbReference type="NCBIfam" id="TIGR00856">
    <property type="entry name" value="pyrC_dimer"/>
    <property type="match status" value="1"/>
</dbReference>
<comment type="cofactor">
    <cofactor evidence="1">
        <name>Zn(2+)</name>
        <dbReference type="ChEBI" id="CHEBI:29105"/>
    </cofactor>
</comment>
<dbReference type="PIRSF" id="PIRSF001237">
    <property type="entry name" value="DHOdimr"/>
    <property type="match status" value="1"/>
</dbReference>
<dbReference type="Gene3D" id="3.20.20.140">
    <property type="entry name" value="Metal-dependent hydrolases"/>
    <property type="match status" value="1"/>
</dbReference>
<comment type="similarity">
    <text evidence="3">Belongs to the metallo-dependent hydrolases superfamily. DHOase family. Class II DHOase subfamily.</text>
</comment>
<name>A0A9P4NR92_9PEZI</name>